<gene>
    <name evidence="9" type="ORF">FQV27_04940</name>
</gene>
<proteinExistence type="inferred from homology"/>
<organism evidence="9 10">
    <name type="scientific">Paracoccus aurantiacus</name>
    <dbReference type="NCBI Taxonomy" id="2599412"/>
    <lineage>
        <taxon>Bacteria</taxon>
        <taxon>Pseudomonadati</taxon>
        <taxon>Pseudomonadota</taxon>
        <taxon>Alphaproteobacteria</taxon>
        <taxon>Rhodobacterales</taxon>
        <taxon>Paracoccaceae</taxon>
        <taxon>Paracoccus</taxon>
    </lineage>
</organism>
<dbReference type="InterPro" id="IPR003400">
    <property type="entry name" value="ExbD"/>
</dbReference>
<dbReference type="Pfam" id="PF02472">
    <property type="entry name" value="ExbD"/>
    <property type="match status" value="1"/>
</dbReference>
<dbReference type="OrthoDB" id="7851776at2"/>
<evidence type="ECO:0000256" key="6">
    <source>
        <dbReference type="ARBA" id="ARBA00023136"/>
    </source>
</evidence>
<keyword evidence="3" id="KW-1003">Cell membrane</keyword>
<feature type="transmembrane region" description="Helical" evidence="8">
    <location>
        <begin position="21"/>
        <end position="41"/>
    </location>
</feature>
<protein>
    <submittedName>
        <fullName evidence="9">Biopolymer transporter ExbD</fullName>
    </submittedName>
</protein>
<evidence type="ECO:0000256" key="3">
    <source>
        <dbReference type="ARBA" id="ARBA00022475"/>
    </source>
</evidence>
<keyword evidence="5 8" id="KW-1133">Transmembrane helix</keyword>
<dbReference type="PANTHER" id="PTHR30558">
    <property type="entry name" value="EXBD MEMBRANE COMPONENT OF PMF-DRIVEN MACROMOLECULE IMPORT SYSTEM"/>
    <property type="match status" value="1"/>
</dbReference>
<evidence type="ECO:0000313" key="9">
    <source>
        <dbReference type="EMBL" id="TXB71193.1"/>
    </source>
</evidence>
<evidence type="ECO:0000313" key="10">
    <source>
        <dbReference type="Proteomes" id="UP000321562"/>
    </source>
</evidence>
<comment type="subcellular location">
    <subcellularLocation>
        <location evidence="1">Cell membrane</location>
        <topology evidence="1">Single-pass membrane protein</topology>
    </subcellularLocation>
    <subcellularLocation>
        <location evidence="7">Cell membrane</location>
        <topology evidence="7">Single-pass type II membrane protein</topology>
    </subcellularLocation>
</comment>
<keyword evidence="4 7" id="KW-0812">Transmembrane</keyword>
<dbReference type="GO" id="GO:0015031">
    <property type="term" value="P:protein transport"/>
    <property type="evidence" value="ECO:0007669"/>
    <property type="project" value="UniProtKB-KW"/>
</dbReference>
<comment type="caution">
    <text evidence="9">The sequence shown here is derived from an EMBL/GenBank/DDBJ whole genome shotgun (WGS) entry which is preliminary data.</text>
</comment>
<accession>A0A5C6SBJ7</accession>
<dbReference type="RefSeq" id="WP_147096691.1">
    <property type="nucleotide sequence ID" value="NZ_JBHUFH010000002.1"/>
</dbReference>
<dbReference type="GO" id="GO:0022857">
    <property type="term" value="F:transmembrane transporter activity"/>
    <property type="evidence" value="ECO:0007669"/>
    <property type="project" value="InterPro"/>
</dbReference>
<dbReference type="Proteomes" id="UP000321562">
    <property type="component" value="Unassembled WGS sequence"/>
</dbReference>
<evidence type="ECO:0000256" key="8">
    <source>
        <dbReference type="SAM" id="Phobius"/>
    </source>
</evidence>
<evidence type="ECO:0000256" key="4">
    <source>
        <dbReference type="ARBA" id="ARBA00022692"/>
    </source>
</evidence>
<dbReference type="GO" id="GO:0005886">
    <property type="term" value="C:plasma membrane"/>
    <property type="evidence" value="ECO:0007669"/>
    <property type="project" value="UniProtKB-SubCell"/>
</dbReference>
<evidence type="ECO:0000256" key="7">
    <source>
        <dbReference type="RuleBase" id="RU003879"/>
    </source>
</evidence>
<evidence type="ECO:0000256" key="1">
    <source>
        <dbReference type="ARBA" id="ARBA00004162"/>
    </source>
</evidence>
<name>A0A5C6SBJ7_9RHOB</name>
<dbReference type="EMBL" id="VOPL01000001">
    <property type="protein sequence ID" value="TXB71193.1"/>
    <property type="molecule type" value="Genomic_DNA"/>
</dbReference>
<keyword evidence="6 8" id="KW-0472">Membrane</keyword>
<keyword evidence="7" id="KW-0813">Transport</keyword>
<keyword evidence="10" id="KW-1185">Reference proteome</keyword>
<evidence type="ECO:0000256" key="2">
    <source>
        <dbReference type="ARBA" id="ARBA00005811"/>
    </source>
</evidence>
<comment type="similarity">
    <text evidence="2 7">Belongs to the ExbD/TolR family.</text>
</comment>
<reference evidence="9 10" key="1">
    <citation type="submission" date="2019-08" db="EMBL/GenBank/DDBJ databases">
        <authorList>
            <person name="Ye J."/>
        </authorList>
    </citation>
    <scope>NUCLEOTIDE SEQUENCE [LARGE SCALE GENOMIC DNA]</scope>
    <source>
        <strain evidence="9 10">TK008</strain>
    </source>
</reference>
<keyword evidence="7" id="KW-0653">Protein transport</keyword>
<dbReference type="AlphaFoldDB" id="A0A5C6SBJ7"/>
<sequence length="157" mass="16640">MVAAGGQKRRGLVLPRRNRRYRFSMTSLADVMFQLLIFFMLSANIAPYSMIDVRTGAVSGGSNTPAGTPETEAGPGQITDIRTTAVWTLDADGAIRASGQLFSPDRLDALAAALLAQGTDDVLVVLRRDVSVQRLVTVLQTLAAHGITSVQIANGGL</sequence>
<evidence type="ECO:0000256" key="5">
    <source>
        <dbReference type="ARBA" id="ARBA00022989"/>
    </source>
</evidence>